<protein>
    <submittedName>
        <fullName evidence="1">Uncharacterized protein</fullName>
    </submittedName>
</protein>
<reference evidence="1 2" key="1">
    <citation type="submission" date="2019-04" db="EMBL/GenBank/DDBJ databases">
        <title>Fungal friends and foes A comparative genomics study of 23 Aspergillus species from section Flavi.</title>
        <authorList>
            <consortium name="DOE Joint Genome Institute"/>
            <person name="Kjaerbolling I."/>
            <person name="Vesth T.C."/>
            <person name="Frisvad J.C."/>
            <person name="Nybo J.L."/>
            <person name="Theobald S."/>
            <person name="Kildgaard S."/>
            <person name="Petersen T.I."/>
            <person name="Kuo A."/>
            <person name="Sato A."/>
            <person name="Lyhne E.K."/>
            <person name="Kogle M.E."/>
            <person name="Wiebenga A."/>
            <person name="Kun R.S."/>
            <person name="Lubbers R.J."/>
            <person name="Makela M.R."/>
            <person name="Barry K."/>
            <person name="Chovatia M."/>
            <person name="Clum A."/>
            <person name="Daum C."/>
            <person name="Haridas S."/>
            <person name="He G."/>
            <person name="LaButti K."/>
            <person name="Lipzen A."/>
            <person name="Mondo S."/>
            <person name="Pangilinan J."/>
            <person name="Riley R."/>
            <person name="Salamov A."/>
            <person name="Simmons B.A."/>
            <person name="Magnuson J.K."/>
            <person name="Henrissat B."/>
            <person name="Mortensen U.H."/>
            <person name="Larsen T.O."/>
            <person name="De vries R.P."/>
            <person name="Grigoriev I.V."/>
            <person name="Machida M."/>
            <person name="Baker S.E."/>
            <person name="Andersen M.R."/>
        </authorList>
    </citation>
    <scope>NUCLEOTIDE SEQUENCE [LARGE SCALE GENOMIC DNA]</scope>
    <source>
        <strain evidence="1 2">CBS 126849</strain>
    </source>
</reference>
<dbReference type="AlphaFoldDB" id="A0A5N6F1H4"/>
<accession>A0A5N6F1H4</accession>
<proteinExistence type="predicted"/>
<keyword evidence="2" id="KW-1185">Reference proteome</keyword>
<evidence type="ECO:0000313" key="2">
    <source>
        <dbReference type="Proteomes" id="UP000326799"/>
    </source>
</evidence>
<evidence type="ECO:0000313" key="1">
    <source>
        <dbReference type="EMBL" id="KAB8222634.1"/>
    </source>
</evidence>
<dbReference type="Proteomes" id="UP000326799">
    <property type="component" value="Unassembled WGS sequence"/>
</dbReference>
<dbReference type="EMBL" id="ML733411">
    <property type="protein sequence ID" value="KAB8222634.1"/>
    <property type="molecule type" value="Genomic_DNA"/>
</dbReference>
<name>A0A5N6F1H4_9EURO</name>
<gene>
    <name evidence="1" type="ORF">BDV33DRAFT_59114</name>
</gene>
<organism evidence="1 2">
    <name type="scientific">Aspergillus novoparasiticus</name>
    <dbReference type="NCBI Taxonomy" id="986946"/>
    <lineage>
        <taxon>Eukaryota</taxon>
        <taxon>Fungi</taxon>
        <taxon>Dikarya</taxon>
        <taxon>Ascomycota</taxon>
        <taxon>Pezizomycotina</taxon>
        <taxon>Eurotiomycetes</taxon>
        <taxon>Eurotiomycetidae</taxon>
        <taxon>Eurotiales</taxon>
        <taxon>Aspergillaceae</taxon>
        <taxon>Aspergillus</taxon>
        <taxon>Aspergillus subgen. Circumdati</taxon>
    </lineage>
</organism>
<sequence length="85" mass="9647">MMLLFFCGSYQSHASTWHNSLLPPAPSRRLDSLSLHYFSDFLIPILGGHPQIRQITCAQSCDERVVGAWLPRLADKPNTIEQPHM</sequence>